<sequence length="307" mass="33572">MVRHAATVRQPRRRLPGVSHPLPAPLLLLTPAALVLIGVVGFPWAWSLVTSFTRWSAMESSGPKPVGLHNYADVLTDGAFWHSVGLTALLVGITVPAEICLGFAIAYLLNKDRRGTGIFQILLILPWVVVPVMAGFAWRLMLHPQYGVITYLSHLLHLPTAGWLTQPHTVIFTAIIVEVWRHTPIAVIILLAGLRSVPPDILNAGRADGCGELRLIRHIVIGSIRPFIVFATVTAVMFEIRSFDIVYGLFQSGGPGDGANVLGMYLYNTFTTSLDFGRSSAVAYLLLIITFSATAWMARGAFKRVDE</sequence>
<dbReference type="EMBL" id="BSTK01000027">
    <property type="protein sequence ID" value="GLY92300.1"/>
    <property type="molecule type" value="Genomic_DNA"/>
</dbReference>
<comment type="subcellular location">
    <subcellularLocation>
        <location evidence="1 7">Cell membrane</location>
        <topology evidence="1 7">Multi-pass membrane protein</topology>
    </subcellularLocation>
</comment>
<dbReference type="Gene3D" id="1.10.3720.10">
    <property type="entry name" value="MetI-like"/>
    <property type="match status" value="1"/>
</dbReference>
<dbReference type="Proteomes" id="UP001165074">
    <property type="component" value="Unassembled WGS sequence"/>
</dbReference>
<keyword evidence="6 7" id="KW-0472">Membrane</keyword>
<keyword evidence="3" id="KW-1003">Cell membrane</keyword>
<evidence type="ECO:0000256" key="3">
    <source>
        <dbReference type="ARBA" id="ARBA00022475"/>
    </source>
</evidence>
<gene>
    <name evidence="9" type="ORF">Airi02_102280</name>
</gene>
<keyword evidence="2 7" id="KW-0813">Transport</keyword>
<evidence type="ECO:0000256" key="7">
    <source>
        <dbReference type="RuleBase" id="RU363032"/>
    </source>
</evidence>
<dbReference type="PROSITE" id="PS50928">
    <property type="entry name" value="ABC_TM1"/>
    <property type="match status" value="1"/>
</dbReference>
<evidence type="ECO:0000259" key="8">
    <source>
        <dbReference type="PROSITE" id="PS50928"/>
    </source>
</evidence>
<comment type="similarity">
    <text evidence="7">Belongs to the binding-protein-dependent transport system permease family.</text>
</comment>
<keyword evidence="5 7" id="KW-1133">Transmembrane helix</keyword>
<comment type="caution">
    <text evidence="9">The sequence shown here is derived from an EMBL/GenBank/DDBJ whole genome shotgun (WGS) entry which is preliminary data.</text>
</comment>
<evidence type="ECO:0000256" key="1">
    <source>
        <dbReference type="ARBA" id="ARBA00004651"/>
    </source>
</evidence>
<evidence type="ECO:0000256" key="5">
    <source>
        <dbReference type="ARBA" id="ARBA00022989"/>
    </source>
</evidence>
<evidence type="ECO:0000313" key="10">
    <source>
        <dbReference type="Proteomes" id="UP001165074"/>
    </source>
</evidence>
<evidence type="ECO:0000256" key="6">
    <source>
        <dbReference type="ARBA" id="ARBA00023136"/>
    </source>
</evidence>
<evidence type="ECO:0000256" key="2">
    <source>
        <dbReference type="ARBA" id="ARBA00022448"/>
    </source>
</evidence>
<dbReference type="CDD" id="cd06261">
    <property type="entry name" value="TM_PBP2"/>
    <property type="match status" value="1"/>
</dbReference>
<accession>A0A9W6W5Q5</accession>
<evidence type="ECO:0000313" key="9">
    <source>
        <dbReference type="EMBL" id="GLY92300.1"/>
    </source>
</evidence>
<dbReference type="InterPro" id="IPR035906">
    <property type="entry name" value="MetI-like_sf"/>
</dbReference>
<organism evidence="9 10">
    <name type="scientific">Actinoallomurus iriomotensis</name>
    <dbReference type="NCBI Taxonomy" id="478107"/>
    <lineage>
        <taxon>Bacteria</taxon>
        <taxon>Bacillati</taxon>
        <taxon>Actinomycetota</taxon>
        <taxon>Actinomycetes</taxon>
        <taxon>Streptosporangiales</taxon>
        <taxon>Thermomonosporaceae</taxon>
        <taxon>Actinoallomurus</taxon>
    </lineage>
</organism>
<protein>
    <submittedName>
        <fullName evidence="9">ABC transporter permease</fullName>
    </submittedName>
</protein>
<dbReference type="RefSeq" id="WP_285584396.1">
    <property type="nucleotide sequence ID" value="NZ_BSTK01000027.1"/>
</dbReference>
<dbReference type="Pfam" id="PF00528">
    <property type="entry name" value="BPD_transp_1"/>
    <property type="match status" value="1"/>
</dbReference>
<dbReference type="GO" id="GO:0055085">
    <property type="term" value="P:transmembrane transport"/>
    <property type="evidence" value="ECO:0007669"/>
    <property type="project" value="InterPro"/>
</dbReference>
<reference evidence="9" key="1">
    <citation type="submission" date="2023-03" db="EMBL/GenBank/DDBJ databases">
        <title>Actinoallomurus iriomotensis NBRC 103684.</title>
        <authorList>
            <person name="Ichikawa N."/>
            <person name="Sato H."/>
            <person name="Tonouchi N."/>
        </authorList>
    </citation>
    <scope>NUCLEOTIDE SEQUENCE</scope>
    <source>
        <strain evidence="9">NBRC 103684</strain>
    </source>
</reference>
<proteinExistence type="inferred from homology"/>
<dbReference type="GO" id="GO:0005886">
    <property type="term" value="C:plasma membrane"/>
    <property type="evidence" value="ECO:0007669"/>
    <property type="project" value="UniProtKB-SubCell"/>
</dbReference>
<evidence type="ECO:0000256" key="4">
    <source>
        <dbReference type="ARBA" id="ARBA00022692"/>
    </source>
</evidence>
<dbReference type="AlphaFoldDB" id="A0A9W6W5Q5"/>
<feature type="transmembrane region" description="Helical" evidence="7">
    <location>
        <begin position="21"/>
        <end position="46"/>
    </location>
</feature>
<dbReference type="InterPro" id="IPR000515">
    <property type="entry name" value="MetI-like"/>
</dbReference>
<feature type="transmembrane region" description="Helical" evidence="7">
    <location>
        <begin position="215"/>
        <end position="238"/>
    </location>
</feature>
<feature type="transmembrane region" description="Helical" evidence="7">
    <location>
        <begin position="281"/>
        <end position="302"/>
    </location>
</feature>
<keyword evidence="10" id="KW-1185">Reference proteome</keyword>
<feature type="domain" description="ABC transmembrane type-1" evidence="8">
    <location>
        <begin position="84"/>
        <end position="297"/>
    </location>
</feature>
<keyword evidence="4 7" id="KW-0812">Transmembrane</keyword>
<feature type="transmembrane region" description="Helical" evidence="7">
    <location>
        <begin position="121"/>
        <end position="141"/>
    </location>
</feature>
<feature type="transmembrane region" description="Helical" evidence="7">
    <location>
        <begin position="170"/>
        <end position="194"/>
    </location>
</feature>
<dbReference type="SUPFAM" id="SSF161098">
    <property type="entry name" value="MetI-like"/>
    <property type="match status" value="1"/>
</dbReference>
<feature type="transmembrane region" description="Helical" evidence="7">
    <location>
        <begin position="80"/>
        <end position="109"/>
    </location>
</feature>
<dbReference type="PANTHER" id="PTHR43005">
    <property type="entry name" value="BLR7065 PROTEIN"/>
    <property type="match status" value="1"/>
</dbReference>
<dbReference type="PANTHER" id="PTHR43005:SF1">
    <property type="entry name" value="SPERMIDINE_PUTRESCINE TRANSPORT SYSTEM PERMEASE PROTEIN"/>
    <property type="match status" value="1"/>
</dbReference>
<name>A0A9W6W5Q5_9ACTN</name>